<keyword evidence="9 11" id="KW-0456">Lyase</keyword>
<dbReference type="GO" id="GO:0051539">
    <property type="term" value="F:4 iron, 4 sulfur cluster binding"/>
    <property type="evidence" value="ECO:0007669"/>
    <property type="project" value="UniProtKB-UniRule"/>
</dbReference>
<sequence>MAAPVKRMPRRHPYRVLVAAVLSTRTQDPVTTAASRRLFRVAPNPLALSRLRPERIRRLVYPVGFYRTKARILPRLGRMLLERWGGRVPATLPELLSLPGVGRKVANIVITQAFGQPAIAVDTHVQRVSNRLGLVRTRRPEQTESALTQLLPRRLWAEWNPLLVALGQTSCRPIRPLCPTCPVRRWCMRRGVNP</sequence>
<evidence type="ECO:0000256" key="1">
    <source>
        <dbReference type="ARBA" id="ARBA00008343"/>
    </source>
</evidence>
<keyword evidence="7 11" id="KW-0411">Iron-sulfur</keyword>
<dbReference type="FunFam" id="1.10.340.30:FF:000001">
    <property type="entry name" value="Endonuclease III"/>
    <property type="match status" value="1"/>
</dbReference>
<dbReference type="PANTHER" id="PTHR43286:SF1">
    <property type="entry name" value="ENDONUCLEASE III-LIKE PROTEIN 1"/>
    <property type="match status" value="1"/>
</dbReference>
<dbReference type="GO" id="GO:0003677">
    <property type="term" value="F:DNA binding"/>
    <property type="evidence" value="ECO:0007669"/>
    <property type="project" value="UniProtKB-UniRule"/>
</dbReference>
<comment type="cofactor">
    <cofactor evidence="11">
        <name>[4Fe-4S] cluster</name>
        <dbReference type="ChEBI" id="CHEBI:49883"/>
    </cofactor>
    <text evidence="11">Binds 1 [4Fe-4S] cluster.</text>
</comment>
<dbReference type="InterPro" id="IPR004036">
    <property type="entry name" value="Endonuclease-III-like_CS2"/>
</dbReference>
<keyword evidence="13" id="KW-0255">Endonuclease</keyword>
<feature type="binding site" evidence="11">
    <location>
        <position position="181"/>
    </location>
    <ligand>
        <name>[4Fe-4S] cluster</name>
        <dbReference type="ChEBI" id="CHEBI:49883"/>
    </ligand>
</feature>
<comment type="caution">
    <text evidence="13">The sequence shown here is derived from an EMBL/GenBank/DDBJ whole genome shotgun (WGS) entry which is preliminary data.</text>
</comment>
<dbReference type="GO" id="GO:0006289">
    <property type="term" value="P:nucleotide-excision repair"/>
    <property type="evidence" value="ECO:0007669"/>
    <property type="project" value="TreeGrafter"/>
</dbReference>
<feature type="binding site" evidence="11">
    <location>
        <position position="178"/>
    </location>
    <ligand>
        <name>[4Fe-4S] cluster</name>
        <dbReference type="ChEBI" id="CHEBI:49883"/>
    </ligand>
</feature>
<evidence type="ECO:0000313" key="13">
    <source>
        <dbReference type="EMBL" id="HGK29057.1"/>
    </source>
</evidence>
<keyword evidence="6 11" id="KW-0408">Iron</keyword>
<keyword evidence="4 11" id="KW-0227">DNA damage</keyword>
<comment type="similarity">
    <text evidence="1 11">Belongs to the Nth/MutY family.</text>
</comment>
<feature type="binding site" evidence="11">
    <location>
        <position position="171"/>
    </location>
    <ligand>
        <name>[4Fe-4S] cluster</name>
        <dbReference type="ChEBI" id="CHEBI:49883"/>
    </ligand>
</feature>
<protein>
    <recommendedName>
        <fullName evidence="11">Endonuclease III</fullName>
        <ecNumber evidence="11">4.2.99.18</ecNumber>
    </recommendedName>
    <alternativeName>
        <fullName evidence="11">DNA-(apurinic or apyrimidinic site) lyase</fullName>
    </alternativeName>
</protein>
<evidence type="ECO:0000256" key="11">
    <source>
        <dbReference type="HAMAP-Rule" id="MF_00942"/>
    </source>
</evidence>
<dbReference type="Pfam" id="PF00633">
    <property type="entry name" value="HHH"/>
    <property type="match status" value="1"/>
</dbReference>
<reference evidence="13" key="1">
    <citation type="journal article" date="2020" name="mSystems">
        <title>Genome- and Community-Level Interaction Insights into Carbon Utilization and Element Cycling Functions of Hydrothermarchaeota in Hydrothermal Sediment.</title>
        <authorList>
            <person name="Zhou Z."/>
            <person name="Liu Y."/>
            <person name="Xu W."/>
            <person name="Pan J."/>
            <person name="Luo Z.H."/>
            <person name="Li M."/>
        </authorList>
    </citation>
    <scope>NUCLEOTIDE SEQUENCE [LARGE SCALE GENOMIC DNA]</scope>
    <source>
        <strain evidence="13">SpSt-488</strain>
    </source>
</reference>
<evidence type="ECO:0000256" key="8">
    <source>
        <dbReference type="ARBA" id="ARBA00023204"/>
    </source>
</evidence>
<dbReference type="Gene3D" id="1.10.340.30">
    <property type="entry name" value="Hypothetical protein, domain 2"/>
    <property type="match status" value="1"/>
</dbReference>
<dbReference type="GO" id="GO:0006285">
    <property type="term" value="P:base-excision repair, AP site formation"/>
    <property type="evidence" value="ECO:0007669"/>
    <property type="project" value="TreeGrafter"/>
</dbReference>
<proteinExistence type="inferred from homology"/>
<dbReference type="Pfam" id="PF00730">
    <property type="entry name" value="HhH-GPD"/>
    <property type="match status" value="1"/>
</dbReference>
<dbReference type="Gene3D" id="1.10.1670.10">
    <property type="entry name" value="Helix-hairpin-Helix base-excision DNA repair enzymes (C-terminal)"/>
    <property type="match status" value="1"/>
</dbReference>
<keyword evidence="2 11" id="KW-0004">4Fe-4S</keyword>
<dbReference type="InterPro" id="IPR023170">
    <property type="entry name" value="HhH_base_excis_C"/>
</dbReference>
<keyword evidence="10 11" id="KW-0326">Glycosidase</keyword>
<dbReference type="CDD" id="cd00056">
    <property type="entry name" value="ENDO3c"/>
    <property type="match status" value="1"/>
</dbReference>
<comment type="catalytic activity">
    <reaction evidence="11">
        <text>2'-deoxyribonucleotide-(2'-deoxyribose 5'-phosphate)-2'-deoxyribonucleotide-DNA = a 3'-end 2'-deoxyribonucleotide-(2,3-dehydro-2,3-deoxyribose 5'-phosphate)-DNA + a 5'-end 5'-phospho-2'-deoxyribonucleoside-DNA + H(+)</text>
        <dbReference type="Rhea" id="RHEA:66592"/>
        <dbReference type="Rhea" id="RHEA-COMP:13180"/>
        <dbReference type="Rhea" id="RHEA-COMP:16897"/>
        <dbReference type="Rhea" id="RHEA-COMP:17067"/>
        <dbReference type="ChEBI" id="CHEBI:15378"/>
        <dbReference type="ChEBI" id="CHEBI:136412"/>
        <dbReference type="ChEBI" id="CHEBI:157695"/>
        <dbReference type="ChEBI" id="CHEBI:167181"/>
        <dbReference type="EC" id="4.2.99.18"/>
    </reaction>
</comment>
<keyword evidence="8 11" id="KW-0234">DNA repair</keyword>
<dbReference type="PIRSF" id="PIRSF001435">
    <property type="entry name" value="Nth"/>
    <property type="match status" value="1"/>
</dbReference>
<keyword evidence="3 11" id="KW-0479">Metal-binding</keyword>
<accession>A0A7C4GET2</accession>
<dbReference type="AlphaFoldDB" id="A0A7C4GET2"/>
<evidence type="ECO:0000256" key="4">
    <source>
        <dbReference type="ARBA" id="ARBA00022763"/>
    </source>
</evidence>
<dbReference type="GO" id="GO:0000703">
    <property type="term" value="F:oxidized pyrimidine nucleobase lesion DNA N-glycosylase activity"/>
    <property type="evidence" value="ECO:0007669"/>
    <property type="project" value="TreeGrafter"/>
</dbReference>
<dbReference type="GO" id="GO:0140078">
    <property type="term" value="F:class I DNA-(apurinic or apyrimidinic site) endonuclease activity"/>
    <property type="evidence" value="ECO:0007669"/>
    <property type="project" value="UniProtKB-EC"/>
</dbReference>
<feature type="domain" description="HhH-GPD" evidence="12">
    <location>
        <begin position="22"/>
        <end position="169"/>
    </location>
</feature>
<dbReference type="InterPro" id="IPR000445">
    <property type="entry name" value="HhH_motif"/>
</dbReference>
<dbReference type="SUPFAM" id="SSF48150">
    <property type="entry name" value="DNA-glycosylase"/>
    <property type="match status" value="1"/>
</dbReference>
<dbReference type="GO" id="GO:0046872">
    <property type="term" value="F:metal ion binding"/>
    <property type="evidence" value="ECO:0007669"/>
    <property type="project" value="UniProtKB-KW"/>
</dbReference>
<name>A0A7C4GET2_UNCW3</name>
<keyword evidence="13" id="KW-0540">Nuclease</keyword>
<evidence type="ECO:0000256" key="3">
    <source>
        <dbReference type="ARBA" id="ARBA00022723"/>
    </source>
</evidence>
<evidence type="ECO:0000256" key="9">
    <source>
        <dbReference type="ARBA" id="ARBA00023239"/>
    </source>
</evidence>
<gene>
    <name evidence="11" type="primary">nth</name>
    <name evidence="13" type="ORF">ENS41_08965</name>
</gene>
<dbReference type="HAMAP" id="MF_00942">
    <property type="entry name" value="Nth"/>
    <property type="match status" value="1"/>
</dbReference>
<organism evidence="13">
    <name type="scientific">candidate division WOR-3 bacterium</name>
    <dbReference type="NCBI Taxonomy" id="2052148"/>
    <lineage>
        <taxon>Bacteria</taxon>
        <taxon>Bacteria division WOR-3</taxon>
    </lineage>
</organism>
<dbReference type="InterPro" id="IPR005759">
    <property type="entry name" value="Nth"/>
</dbReference>
<dbReference type="EC" id="4.2.99.18" evidence="11"/>
<evidence type="ECO:0000256" key="10">
    <source>
        <dbReference type="ARBA" id="ARBA00023295"/>
    </source>
</evidence>
<dbReference type="PROSITE" id="PS00764">
    <property type="entry name" value="ENDONUCLEASE_III_1"/>
    <property type="match status" value="1"/>
</dbReference>
<dbReference type="PANTHER" id="PTHR43286">
    <property type="entry name" value="ENDONUCLEASE III-LIKE PROTEIN 1"/>
    <property type="match status" value="1"/>
</dbReference>
<evidence type="ECO:0000256" key="6">
    <source>
        <dbReference type="ARBA" id="ARBA00023004"/>
    </source>
</evidence>
<comment type="function">
    <text evidence="11">DNA repair enzyme that has both DNA N-glycosylase activity and AP-lyase activity. The DNA N-glycosylase activity releases various damaged pyrimidines from DNA by cleaving the N-glycosidic bond, leaving an AP (apurinic/apyrimidinic) site. The AP-lyase activity cleaves the phosphodiester bond 3' to the AP site by a beta-elimination, leaving a 3'-terminal unsaturated sugar and a product with a terminal 5'-phosphate.</text>
</comment>
<dbReference type="InterPro" id="IPR011257">
    <property type="entry name" value="DNA_glycosylase"/>
</dbReference>
<feature type="binding site" evidence="11">
    <location>
        <position position="187"/>
    </location>
    <ligand>
        <name>[4Fe-4S] cluster</name>
        <dbReference type="ChEBI" id="CHEBI:49883"/>
    </ligand>
</feature>
<dbReference type="SMART" id="SM00478">
    <property type="entry name" value="ENDO3c"/>
    <property type="match status" value="1"/>
</dbReference>
<evidence type="ECO:0000256" key="5">
    <source>
        <dbReference type="ARBA" id="ARBA00022801"/>
    </source>
</evidence>
<keyword evidence="11" id="KW-0238">DNA-binding</keyword>
<dbReference type="InterPro" id="IPR003265">
    <property type="entry name" value="HhH-GPD_domain"/>
</dbReference>
<evidence type="ECO:0000259" key="12">
    <source>
        <dbReference type="SMART" id="SM00478"/>
    </source>
</evidence>
<dbReference type="PROSITE" id="PS01155">
    <property type="entry name" value="ENDONUCLEASE_III_2"/>
    <property type="match status" value="1"/>
</dbReference>
<dbReference type="EMBL" id="DSUT01000187">
    <property type="protein sequence ID" value="HGK29057.1"/>
    <property type="molecule type" value="Genomic_DNA"/>
</dbReference>
<dbReference type="InterPro" id="IPR004035">
    <property type="entry name" value="Endouclease-III_FeS-bd_BS"/>
</dbReference>
<keyword evidence="5 11" id="KW-0378">Hydrolase</keyword>
<evidence type="ECO:0000256" key="7">
    <source>
        <dbReference type="ARBA" id="ARBA00023014"/>
    </source>
</evidence>
<evidence type="ECO:0000256" key="2">
    <source>
        <dbReference type="ARBA" id="ARBA00022485"/>
    </source>
</evidence>